<dbReference type="UniPathway" id="UPA00143"/>
<evidence type="ECO:0000256" key="10">
    <source>
        <dbReference type="ARBA" id="ARBA00023242"/>
    </source>
</evidence>
<feature type="compositionally biased region" description="Basic and acidic residues" evidence="13">
    <location>
        <begin position="346"/>
        <end position="358"/>
    </location>
</feature>
<dbReference type="Gene3D" id="3.30.2410.10">
    <property type="entry name" value="Hect, E3 ligase catalytic domain"/>
    <property type="match status" value="1"/>
</dbReference>
<dbReference type="Pfam" id="PF25579">
    <property type="entry name" value="TPR_TRIP12_N"/>
    <property type="match status" value="1"/>
</dbReference>
<name>A0A2J8SHQ5_PONAB</name>
<dbReference type="PROSITE" id="PS50237">
    <property type="entry name" value="HECT"/>
    <property type="match status" value="1"/>
</dbReference>
<comment type="pathway">
    <text evidence="3 12">Protein modification; protein ubiquitination.</text>
</comment>
<dbReference type="InterPro" id="IPR011989">
    <property type="entry name" value="ARM-like"/>
</dbReference>
<dbReference type="GO" id="GO:0016607">
    <property type="term" value="C:nuclear speck"/>
    <property type="evidence" value="ECO:0007669"/>
    <property type="project" value="TreeGrafter"/>
</dbReference>
<feature type="region of interest" description="Disordered" evidence="13">
    <location>
        <begin position="1459"/>
        <end position="1478"/>
    </location>
</feature>
<feature type="compositionally biased region" description="Low complexity" evidence="13">
    <location>
        <begin position="844"/>
        <end position="857"/>
    </location>
</feature>
<feature type="compositionally biased region" description="Polar residues" evidence="13">
    <location>
        <begin position="280"/>
        <end position="290"/>
    </location>
</feature>
<dbReference type="InterPro" id="IPR016024">
    <property type="entry name" value="ARM-type_fold"/>
</dbReference>
<keyword evidence="10 12" id="KW-0539">Nucleus</keyword>
<feature type="compositionally biased region" description="Polar residues" evidence="13">
    <location>
        <begin position="18"/>
        <end position="27"/>
    </location>
</feature>
<comment type="subcellular location">
    <subcellularLocation>
        <location evidence="2 12">Nucleus</location>
        <location evidence="2 12">Nucleoplasm</location>
    </subcellularLocation>
</comment>
<dbReference type="InterPro" id="IPR057948">
    <property type="entry name" value="TPR_TRIP12_N"/>
</dbReference>
<evidence type="ECO:0000259" key="14">
    <source>
        <dbReference type="PROSITE" id="PS50237"/>
    </source>
</evidence>
<dbReference type="InterPro" id="IPR000569">
    <property type="entry name" value="HECT_dom"/>
</dbReference>
<dbReference type="InterPro" id="IPR004170">
    <property type="entry name" value="WWE_dom"/>
</dbReference>
<feature type="compositionally biased region" description="Low complexity" evidence="13">
    <location>
        <begin position="175"/>
        <end position="216"/>
    </location>
</feature>
<comment type="similarity">
    <text evidence="4 12">Belongs to the UPL family. K-HECT subfamily.</text>
</comment>
<dbReference type="CDD" id="cd00078">
    <property type="entry name" value="HECTc"/>
    <property type="match status" value="1"/>
</dbReference>
<feature type="compositionally biased region" description="Polar residues" evidence="13">
    <location>
        <begin position="326"/>
        <end position="338"/>
    </location>
</feature>
<accession>A0A2J8SHQ5</accession>
<dbReference type="InterPro" id="IPR018123">
    <property type="entry name" value="WWE-dom_subgr"/>
</dbReference>
<dbReference type="PROSITE" id="PS50918">
    <property type="entry name" value="WWE"/>
    <property type="match status" value="1"/>
</dbReference>
<feature type="active site" description="Glycyl thioester intermediate" evidence="11">
    <location>
        <position position="1850"/>
    </location>
</feature>
<feature type="compositionally biased region" description="Polar residues" evidence="13">
    <location>
        <begin position="360"/>
        <end position="371"/>
    </location>
</feature>
<feature type="domain" description="HECT" evidence="14">
    <location>
        <begin position="1486"/>
        <end position="1883"/>
    </location>
</feature>
<dbReference type="SUPFAM" id="SSF56204">
    <property type="entry name" value="Hect, E3 ligase catalytic domain"/>
    <property type="match status" value="1"/>
</dbReference>
<evidence type="ECO:0000256" key="13">
    <source>
        <dbReference type="SAM" id="MobiDB-lite"/>
    </source>
</evidence>
<reference evidence="16" key="1">
    <citation type="submission" date="2017-12" db="EMBL/GenBank/DDBJ databases">
        <title>High-resolution comparative analysis of great ape genomes.</title>
        <authorList>
            <person name="Pollen A."/>
            <person name="Hastie A."/>
            <person name="Hormozdiari F."/>
            <person name="Dougherty M."/>
            <person name="Liu R."/>
            <person name="Chaisson M."/>
            <person name="Hoppe E."/>
            <person name="Hill C."/>
            <person name="Pang A."/>
            <person name="Hillier L."/>
            <person name="Baker C."/>
            <person name="Armstrong J."/>
            <person name="Shendure J."/>
            <person name="Paten B."/>
            <person name="Wilson R."/>
            <person name="Chao H."/>
            <person name="Schneider V."/>
            <person name="Ventura M."/>
            <person name="Kronenberg Z."/>
            <person name="Murali S."/>
            <person name="Gordon D."/>
            <person name="Cantsilieris S."/>
            <person name="Munson K."/>
            <person name="Nelson B."/>
            <person name="Raja A."/>
            <person name="Underwood J."/>
            <person name="Diekhans M."/>
            <person name="Fiddes I."/>
            <person name="Haussler D."/>
            <person name="Eichler E."/>
        </authorList>
    </citation>
    <scope>NUCLEOTIDE SEQUENCE [LARGE SCALE GENOMIC DNA]</scope>
    <source>
        <strain evidence="16">Susie</strain>
    </source>
</reference>
<dbReference type="GO" id="GO:0061630">
    <property type="term" value="F:ubiquitin protein ligase activity"/>
    <property type="evidence" value="ECO:0007669"/>
    <property type="project" value="UniProtKB-UniRule"/>
</dbReference>
<feature type="compositionally biased region" description="Basic and acidic residues" evidence="13">
    <location>
        <begin position="48"/>
        <end position="70"/>
    </location>
</feature>
<feature type="region of interest" description="Disordered" evidence="13">
    <location>
        <begin position="871"/>
        <end position="976"/>
    </location>
</feature>
<feature type="compositionally biased region" description="Basic and acidic residues" evidence="13">
    <location>
        <begin position="913"/>
        <end position="922"/>
    </location>
</feature>
<feature type="compositionally biased region" description="Low complexity" evidence="13">
    <location>
        <begin position="154"/>
        <end position="166"/>
    </location>
</feature>
<dbReference type="GO" id="GO:0006281">
    <property type="term" value="P:DNA repair"/>
    <property type="evidence" value="ECO:0007669"/>
    <property type="project" value="UniProtKB-KW"/>
</dbReference>
<dbReference type="SUPFAM" id="SSF48371">
    <property type="entry name" value="ARM repeat"/>
    <property type="match status" value="1"/>
</dbReference>
<dbReference type="Gene3D" id="1.25.10.10">
    <property type="entry name" value="Leucine-rich Repeat Variant"/>
    <property type="match status" value="1"/>
</dbReference>
<protein>
    <recommendedName>
        <fullName evidence="12">E3 ubiquitin-protein ligase</fullName>
        <ecNumber evidence="12">2.3.2.26</ecNumber>
    </recommendedName>
</protein>
<evidence type="ECO:0000259" key="15">
    <source>
        <dbReference type="PROSITE" id="PS50918"/>
    </source>
</evidence>
<evidence type="ECO:0000256" key="7">
    <source>
        <dbReference type="ARBA" id="ARBA00022763"/>
    </source>
</evidence>
<feature type="region of interest" description="Disordered" evidence="13">
    <location>
        <begin position="695"/>
        <end position="717"/>
    </location>
</feature>
<evidence type="ECO:0000256" key="5">
    <source>
        <dbReference type="ARBA" id="ARBA00022553"/>
    </source>
</evidence>
<keyword evidence="8 11" id="KW-0833">Ubl conjugation pathway</keyword>
<keyword evidence="7" id="KW-0227">DNA damage</keyword>
<evidence type="ECO:0000256" key="6">
    <source>
        <dbReference type="ARBA" id="ARBA00022679"/>
    </source>
</evidence>
<evidence type="ECO:0000313" key="16">
    <source>
        <dbReference type="EMBL" id="PNJ20296.1"/>
    </source>
</evidence>
<feature type="region of interest" description="Disordered" evidence="13">
    <location>
        <begin position="1"/>
        <end position="384"/>
    </location>
</feature>
<feature type="compositionally biased region" description="Polar residues" evidence="13">
    <location>
        <begin position="1"/>
        <end position="10"/>
    </location>
</feature>
<feature type="region of interest" description="Disordered" evidence="13">
    <location>
        <begin position="1298"/>
        <end position="1324"/>
    </location>
</feature>
<organism evidence="16">
    <name type="scientific">Pongo abelii</name>
    <name type="common">Sumatran orangutan</name>
    <name type="synonym">Pongo pygmaeus abelii</name>
    <dbReference type="NCBI Taxonomy" id="9601"/>
    <lineage>
        <taxon>Eukaryota</taxon>
        <taxon>Metazoa</taxon>
        <taxon>Chordata</taxon>
        <taxon>Craniata</taxon>
        <taxon>Vertebrata</taxon>
        <taxon>Euteleostomi</taxon>
        <taxon>Mammalia</taxon>
        <taxon>Eutheria</taxon>
        <taxon>Euarchontoglires</taxon>
        <taxon>Primates</taxon>
        <taxon>Haplorrhini</taxon>
        <taxon>Catarrhini</taxon>
        <taxon>Hominidae</taxon>
        <taxon>Pongo</taxon>
    </lineage>
</organism>
<dbReference type="EMBL" id="NDHI03003567">
    <property type="protein sequence ID" value="PNJ20296.1"/>
    <property type="molecule type" value="Genomic_DNA"/>
</dbReference>
<dbReference type="Pfam" id="PF00632">
    <property type="entry name" value="HECT"/>
    <property type="match status" value="1"/>
</dbReference>
<dbReference type="SMART" id="SM00119">
    <property type="entry name" value="HECTc"/>
    <property type="match status" value="1"/>
</dbReference>
<feature type="compositionally biased region" description="Polar residues" evidence="13">
    <location>
        <begin position="78"/>
        <end position="88"/>
    </location>
</feature>
<evidence type="ECO:0000256" key="12">
    <source>
        <dbReference type="RuleBase" id="RU369009"/>
    </source>
</evidence>
<dbReference type="PANTHER" id="PTHR45670:SF13">
    <property type="entry name" value="E3 UBIQUITIN-PROTEIN LIGASE TRIP12"/>
    <property type="match status" value="1"/>
</dbReference>
<feature type="region of interest" description="Disordered" evidence="13">
    <location>
        <begin position="834"/>
        <end position="857"/>
    </location>
</feature>
<proteinExistence type="inferred from homology"/>
<sequence>MSNRPNNNPGGSLRRSQRNTAGAQPQDDSIGGRSCSSSSAVIVPQPEDPDRANTSERQKTGQVPKKDNSRGVKRSASPDYNRTNSPSSAKKPKALQHTESPSETNKPHSKSKKRHLDQEQQLKSAQSPSTSKAHTRKSGATGGSRSQKRKRTESSCVKSGSGSESTGAEERSAKPTKLASKSATSAKAGCSTITDSSSAASTSSSSSAVASASSTVPPGARVKQGKDQNKARRSRSASSPSPRRSSREKEQSKTGGSSKFDWAARFSPKVSLPKTKLSLPGSSKSETSKPGPSGLQAKLASLRKSTKKRSESPPAELPSLRRSTRQKTTGSCASTSRRGSGLGKRGAAEARRQEKMADPESNQEAVNSSAARTDEAPQGAAGSKAQQLLQGLQASDESQQLQAVIEMCQLLVMGNEETLGGFPVKSVVPALITLLQMEHNFDIMNHACRALTYMMEALPRSSAVVVDAIPVFLEKLQVIQCIDVAEQALTALEMLSRRHSKAILQANLLQQVASKDLLTNVQQLLVVTPPILSSGMFIMVVRMFSLMCSNCPTLAVQLMKQNIAETLHFLLCGASNGSCQEQIDLVPRSPQELYELTSLICELMPCLPKEGIFAVDTMLKKGNAQNTDGAIWQWRDDRGLWHPYNRIDSRIIEAAHQVGEDEISLSTLGRVYTIDFNSMQQINEDTGTARAIQRKPNPLANSNTSGYSESKKDDARAQLMKEDPELAKSFIKTLFGVLYEVYSSSAGPAVRHKCLRAILRIIYFADAELLKDVLKNHAVSSHIASMLSSQDLKIVVGALQMAEILMQKLPDIFSVYFRREGVMHQVKHLAESESLLTSPPKACTNGSGSLGSTTSVSSGTATAATHAAADLGSPSLQHSRDDSLDLSPQGRLSDVLKRKRLPKRGPRRPKYSPPRDDDKVDNQAKSPTTTQSPKSSFLASLNPKTWGRLSTQSNSNNIEPARTAGGSGLARAASKDTISNNREKIKGWIKEQAHKFVERYFSSENMDGSNPALNVLQRLCAATEQLNLQVDGGAECLVEIRSIVSESDVSSFEIQHSGFVKQLLLYLTSKSEKDAVSREIRLKRFLHVFFSSPLPGEEPIGRVEPVGNAPLLALVHKMNNCLSQMEQFPVKVHDFPSGNGTGGRGSQALKFFNTHQLKCQLQRHPDCANVKQWKGGPVKIDPLALVQAIERYLVVRGYGRVREDDEDSDDDGSDEEIDESLAAQFLNSGNVRHRLQFYIGEHLLPYNMTVYQAVRQFSIQAEDERESTDDESNPLGRAGIWTKTHTIWYKPVREDEESNKDCVGGKRGRAQTAPTKTSPRNAKKHDELWHDGVCPSVSNPLEVYLIPTPPENITFEDPSLDVILLLRVLHAISRYWYYLYDNAMCKEIIPTSEFINSKLTAKANRQLQDPLVIMTGNIPTWLTELGKTCPFFFPFDTRQMLFYVTAFDRDRAMQRLLDTNPEINQSDSQDSRVAPRLDRKKRTVNREELLKQAESVMQDLGSSRAMLEIQYENEVGTGLGPTLEFYALVSQELQRADLGLWRGEEVTLSNPKGSQEGTKYIQNLQGLFALPFGRTAKPAHIAKVKMKFRFLGKLMAKAIMDFRLVDLPLGLPFYKWMLRQETSLTSHDLFDIDPVVARSVYHLEDIVRQKKRLEQDKSQTKESLQYALETLTMNGCSVEDLGLDFTLPGFPNIELKKGGKDIPVTIHNLEEYLRLVIFWALNEGVSRQFDSFRDGFESVFPLSHLQYFYPEELDQLLCGSKADTWDAKTLMECCRPDHGYTHDSRAVKFLFEILSSFDNEQQRLFLQFVTGSPRLPVGGFRSLNPPLTIVRKTFESTENPDDFLPSVMTCVNYLKLPDYSSIEIMREKLLIAAREGQQSFHLS</sequence>
<dbReference type="PANTHER" id="PTHR45670">
    <property type="entry name" value="E3 UBIQUITIN-PROTEIN LIGASE TRIP12"/>
    <property type="match status" value="1"/>
</dbReference>
<feature type="compositionally biased region" description="Low complexity" evidence="13">
    <location>
        <begin position="925"/>
        <end position="936"/>
    </location>
</feature>
<comment type="catalytic activity">
    <reaction evidence="1 12">
        <text>S-ubiquitinyl-[E2 ubiquitin-conjugating enzyme]-L-cysteine + [acceptor protein]-L-lysine = [E2 ubiquitin-conjugating enzyme]-L-cysteine + N(6)-ubiquitinyl-[acceptor protein]-L-lysine.</text>
        <dbReference type="EC" id="2.3.2.26"/>
    </reaction>
</comment>
<keyword evidence="9" id="KW-0234">DNA repair</keyword>
<dbReference type="InterPro" id="IPR035983">
    <property type="entry name" value="Hect_E3_ubiquitin_ligase"/>
</dbReference>
<dbReference type="SUPFAM" id="SSF117839">
    <property type="entry name" value="WWE domain"/>
    <property type="match status" value="1"/>
</dbReference>
<keyword evidence="5" id="KW-0597">Phosphoprotein</keyword>
<feature type="compositionally biased region" description="Polar residues" evidence="13">
    <location>
        <begin position="119"/>
        <end position="132"/>
    </location>
</feature>
<dbReference type="FunFam" id="3.30.720.50:FF:000001">
    <property type="entry name" value="E3 ubiquitin-protein ligase TRIP12 isoform X1"/>
    <property type="match status" value="1"/>
</dbReference>
<evidence type="ECO:0000256" key="2">
    <source>
        <dbReference type="ARBA" id="ARBA00004642"/>
    </source>
</evidence>
<dbReference type="EC" id="2.3.2.26" evidence="12"/>
<evidence type="ECO:0000256" key="4">
    <source>
        <dbReference type="ARBA" id="ARBA00006331"/>
    </source>
</evidence>
<dbReference type="SMART" id="SM00678">
    <property type="entry name" value="WWE"/>
    <property type="match status" value="1"/>
</dbReference>
<dbReference type="GO" id="GO:0043161">
    <property type="term" value="P:proteasome-mediated ubiquitin-dependent protein catabolic process"/>
    <property type="evidence" value="ECO:0007669"/>
    <property type="project" value="TreeGrafter"/>
</dbReference>
<gene>
    <name evidence="16" type="ORF">CR201_G0042829</name>
</gene>
<feature type="compositionally biased region" description="Basic residues" evidence="13">
    <location>
        <begin position="897"/>
        <end position="910"/>
    </location>
</feature>
<feature type="compositionally biased region" description="Polar residues" evidence="13">
    <location>
        <begin position="937"/>
        <end position="958"/>
    </location>
</feature>
<dbReference type="Gene3D" id="3.90.1750.10">
    <property type="entry name" value="Hect, E3 ligase catalytic domains"/>
    <property type="match status" value="1"/>
</dbReference>
<comment type="function">
    <text evidence="12">E3 ubiquitin-protein ligase involved in ubiquitin fusion degradation (UFD) pathway and regulation of DNA repair. Part of the ubiquitin fusion degradation (UFD) pathway, a process that mediates ubiquitination of protein at their N-terminus, regardless of the presence of lysine residues in target proteins.</text>
</comment>
<dbReference type="InterPro" id="IPR045322">
    <property type="entry name" value="HECTD1/TRIP12-like"/>
</dbReference>
<dbReference type="GO" id="GO:0008270">
    <property type="term" value="F:zinc ion binding"/>
    <property type="evidence" value="ECO:0007669"/>
    <property type="project" value="InterPro"/>
</dbReference>
<evidence type="ECO:0000256" key="11">
    <source>
        <dbReference type="PROSITE-ProRule" id="PRU00104"/>
    </source>
</evidence>
<dbReference type="InterPro" id="IPR037197">
    <property type="entry name" value="WWE_dom_sf"/>
</dbReference>
<evidence type="ECO:0000256" key="3">
    <source>
        <dbReference type="ARBA" id="ARBA00004906"/>
    </source>
</evidence>
<evidence type="ECO:0000256" key="1">
    <source>
        <dbReference type="ARBA" id="ARBA00000885"/>
    </source>
</evidence>
<dbReference type="GO" id="GO:0000209">
    <property type="term" value="P:protein polyubiquitination"/>
    <property type="evidence" value="ECO:0007669"/>
    <property type="project" value="TreeGrafter"/>
</dbReference>
<comment type="caution">
    <text evidence="16">The sequence shown here is derived from an EMBL/GenBank/DDBJ whole genome shotgun (WGS) entry which is preliminary data.</text>
</comment>
<keyword evidence="6 12" id="KW-0808">Transferase</keyword>
<dbReference type="Pfam" id="PF02825">
    <property type="entry name" value="WWE"/>
    <property type="match status" value="1"/>
</dbReference>
<dbReference type="FunFam" id="3.90.1750.10:FF:000006">
    <property type="entry name" value="E3 ubiquitin-protein ligase TRIP12 isoform X1"/>
    <property type="match status" value="1"/>
</dbReference>
<evidence type="ECO:0000256" key="8">
    <source>
        <dbReference type="ARBA" id="ARBA00022786"/>
    </source>
</evidence>
<dbReference type="FunFam" id="3.30.2410.10:FF:000005">
    <property type="entry name" value="E3 ubiquitin-protein ligase TRIP12 isoform X1"/>
    <property type="match status" value="1"/>
</dbReference>
<feature type="compositionally biased region" description="Polar residues" evidence="13">
    <location>
        <begin position="699"/>
        <end position="708"/>
    </location>
</feature>
<evidence type="ECO:0000256" key="9">
    <source>
        <dbReference type="ARBA" id="ARBA00023204"/>
    </source>
</evidence>
<dbReference type="Gene3D" id="3.30.720.50">
    <property type="match status" value="1"/>
</dbReference>
<feature type="domain" description="WWE" evidence="15">
    <location>
        <begin position="618"/>
        <end position="694"/>
    </location>
</feature>